<organism evidence="4">
    <name type="scientific">Arabidopsis lyrata subsp. lyrata</name>
    <name type="common">Lyre-leaved rock-cress</name>
    <dbReference type="NCBI Taxonomy" id="81972"/>
    <lineage>
        <taxon>Eukaryota</taxon>
        <taxon>Viridiplantae</taxon>
        <taxon>Streptophyta</taxon>
        <taxon>Embryophyta</taxon>
        <taxon>Tracheophyta</taxon>
        <taxon>Spermatophyta</taxon>
        <taxon>Magnoliopsida</taxon>
        <taxon>eudicotyledons</taxon>
        <taxon>Gunneridae</taxon>
        <taxon>Pentapetalae</taxon>
        <taxon>rosids</taxon>
        <taxon>malvids</taxon>
        <taxon>Brassicales</taxon>
        <taxon>Brassicaceae</taxon>
        <taxon>Camelineae</taxon>
        <taxon>Arabidopsis</taxon>
    </lineage>
</organism>
<dbReference type="Gramene" id="scaffold_300732.1">
    <property type="protein sequence ID" value="scaffold_300732.1"/>
    <property type="gene ID" value="scaffold_300732.1"/>
</dbReference>
<dbReference type="HOGENOM" id="CLU_1148583_0_0_1"/>
<proteinExistence type="predicted"/>
<feature type="compositionally biased region" description="Low complexity" evidence="1">
    <location>
        <begin position="107"/>
        <end position="116"/>
    </location>
</feature>
<dbReference type="Proteomes" id="UP000008694">
    <property type="component" value="Unassembled WGS sequence"/>
</dbReference>
<protein>
    <submittedName>
        <fullName evidence="3">Uncharacterized protein</fullName>
    </submittedName>
</protein>
<evidence type="ECO:0000313" key="4">
    <source>
        <dbReference type="Proteomes" id="UP000008694"/>
    </source>
</evidence>
<feature type="compositionally biased region" description="Polar residues" evidence="1">
    <location>
        <begin position="225"/>
        <end position="234"/>
    </location>
</feature>
<feature type="transmembrane region" description="Helical" evidence="2">
    <location>
        <begin position="6"/>
        <end position="26"/>
    </location>
</feature>
<keyword evidence="2" id="KW-0472">Membrane</keyword>
<keyword evidence="4" id="KW-1185">Reference proteome</keyword>
<accession>D7L5H1</accession>
<evidence type="ECO:0000256" key="2">
    <source>
        <dbReference type="SAM" id="Phobius"/>
    </source>
</evidence>
<dbReference type="EMBL" id="GL348715">
    <property type="protein sequence ID" value="EFH60839.1"/>
    <property type="molecule type" value="Genomic_DNA"/>
</dbReference>
<dbReference type="AlphaFoldDB" id="D7L5H1"/>
<feature type="compositionally biased region" description="Basic and acidic residues" evidence="1">
    <location>
        <begin position="196"/>
        <end position="205"/>
    </location>
</feature>
<evidence type="ECO:0000256" key="1">
    <source>
        <dbReference type="SAM" id="MobiDB-lite"/>
    </source>
</evidence>
<feature type="transmembrane region" description="Helical" evidence="2">
    <location>
        <begin position="59"/>
        <end position="79"/>
    </location>
</feature>
<sequence length="242" mass="24865">MEKLRFFALGFFLSCFVLIVSVAKLFRAQDILGTADSLMAVLITLWIKNNQVILQGFNVGEKICFWVGFYVVLFLVNFFKLTKIQLREPEPAGSDGTSLENPAGVSQGAQATTTAPEGGGEPGNFELARVGGGEIQAPGKEEDEGARDPAGSDGTSLLENPAGVSQGAQATTTAPEGGSEPGKFELARVGGGEKQAPGKEEDGAARDPAGSDGTSLENPAGGSQGAQATTTVGNQLAIGSGE</sequence>
<gene>
    <name evidence="3" type="ORF">ARALYDRAFT_896762</name>
</gene>
<evidence type="ECO:0000313" key="3">
    <source>
        <dbReference type="EMBL" id="EFH60839.1"/>
    </source>
</evidence>
<keyword evidence="2" id="KW-0812">Transmembrane</keyword>
<feature type="region of interest" description="Disordered" evidence="1">
    <location>
        <begin position="90"/>
        <end position="242"/>
    </location>
</feature>
<keyword evidence="2" id="KW-1133">Transmembrane helix</keyword>
<name>D7L5H1_ARALL</name>
<reference evidence="4" key="1">
    <citation type="journal article" date="2011" name="Nat. Genet.">
        <title>The Arabidopsis lyrata genome sequence and the basis of rapid genome size change.</title>
        <authorList>
            <person name="Hu T.T."/>
            <person name="Pattyn P."/>
            <person name="Bakker E.G."/>
            <person name="Cao J."/>
            <person name="Cheng J.-F."/>
            <person name="Clark R.M."/>
            <person name="Fahlgren N."/>
            <person name="Fawcett J.A."/>
            <person name="Grimwood J."/>
            <person name="Gundlach H."/>
            <person name="Haberer G."/>
            <person name="Hollister J.D."/>
            <person name="Ossowski S."/>
            <person name="Ottilar R.P."/>
            <person name="Salamov A.A."/>
            <person name="Schneeberger K."/>
            <person name="Spannagl M."/>
            <person name="Wang X."/>
            <person name="Yang L."/>
            <person name="Nasrallah M.E."/>
            <person name="Bergelson J."/>
            <person name="Carrington J.C."/>
            <person name="Gaut B.S."/>
            <person name="Schmutz J."/>
            <person name="Mayer K.F.X."/>
            <person name="Van de Peer Y."/>
            <person name="Grigoriev I.V."/>
            <person name="Nordborg M."/>
            <person name="Weigel D."/>
            <person name="Guo Y.-L."/>
        </authorList>
    </citation>
    <scope>NUCLEOTIDE SEQUENCE [LARGE SCALE GENOMIC DNA]</scope>
    <source>
        <strain evidence="4">cv. MN47</strain>
    </source>
</reference>